<feature type="transmembrane region" description="Helical" evidence="2">
    <location>
        <begin position="33"/>
        <end position="57"/>
    </location>
</feature>
<feature type="transmembrane region" description="Helical" evidence="2">
    <location>
        <begin position="69"/>
        <end position="86"/>
    </location>
</feature>
<dbReference type="SUPFAM" id="SSF103473">
    <property type="entry name" value="MFS general substrate transporter"/>
    <property type="match status" value="1"/>
</dbReference>
<protein>
    <recommendedName>
        <fullName evidence="5">Spermidine synthase</fullName>
    </recommendedName>
</protein>
<keyword evidence="4" id="KW-1185">Reference proteome</keyword>
<evidence type="ECO:0000256" key="1">
    <source>
        <dbReference type="ARBA" id="ARBA00023115"/>
    </source>
</evidence>
<evidence type="ECO:0000256" key="2">
    <source>
        <dbReference type="SAM" id="Phobius"/>
    </source>
</evidence>
<dbReference type="InterPro" id="IPR036259">
    <property type="entry name" value="MFS_trans_sf"/>
</dbReference>
<feature type="transmembrane region" description="Helical" evidence="2">
    <location>
        <begin position="333"/>
        <end position="353"/>
    </location>
</feature>
<dbReference type="InterPro" id="IPR029063">
    <property type="entry name" value="SAM-dependent_MTases_sf"/>
</dbReference>
<keyword evidence="2" id="KW-0472">Membrane</keyword>
<proteinExistence type="predicted"/>
<dbReference type="SUPFAM" id="SSF53335">
    <property type="entry name" value="S-adenosyl-L-methionine-dependent methyltransferases"/>
    <property type="match status" value="1"/>
</dbReference>
<accession>A0A6M4GVQ0</accession>
<feature type="transmembrane region" description="Helical" evidence="2">
    <location>
        <begin position="274"/>
        <end position="291"/>
    </location>
</feature>
<dbReference type="NCBIfam" id="NF037959">
    <property type="entry name" value="MFS_SpdSyn"/>
    <property type="match status" value="1"/>
</dbReference>
<feature type="transmembrane region" description="Helical" evidence="2">
    <location>
        <begin position="171"/>
        <end position="188"/>
    </location>
</feature>
<feature type="transmembrane region" description="Helical" evidence="2">
    <location>
        <begin position="138"/>
        <end position="159"/>
    </location>
</feature>
<dbReference type="PANTHER" id="PTHR43317">
    <property type="entry name" value="THERMOSPERMINE SYNTHASE ACAULIS5"/>
    <property type="match status" value="1"/>
</dbReference>
<feature type="transmembrane region" description="Helical" evidence="2">
    <location>
        <begin position="303"/>
        <end position="321"/>
    </location>
</feature>
<evidence type="ECO:0000313" key="4">
    <source>
        <dbReference type="Proteomes" id="UP000501534"/>
    </source>
</evidence>
<dbReference type="Gene3D" id="3.40.50.150">
    <property type="entry name" value="Vaccinia Virus protein VP39"/>
    <property type="match status" value="1"/>
</dbReference>
<feature type="transmembrane region" description="Helical" evidence="2">
    <location>
        <begin position="217"/>
        <end position="238"/>
    </location>
</feature>
<keyword evidence="1" id="KW-0620">Polyamine biosynthesis</keyword>
<organism evidence="3 4">
    <name type="scientific">Usitatibacter rugosus</name>
    <dbReference type="NCBI Taxonomy" id="2732067"/>
    <lineage>
        <taxon>Bacteria</taxon>
        <taxon>Pseudomonadati</taxon>
        <taxon>Pseudomonadota</taxon>
        <taxon>Betaproteobacteria</taxon>
        <taxon>Nitrosomonadales</taxon>
        <taxon>Usitatibacteraceae</taxon>
        <taxon>Usitatibacter</taxon>
    </lineage>
</organism>
<feature type="transmembrane region" description="Helical" evidence="2">
    <location>
        <begin position="244"/>
        <end position="262"/>
    </location>
</feature>
<feature type="transmembrane region" description="Helical" evidence="2">
    <location>
        <begin position="385"/>
        <end position="404"/>
    </location>
</feature>
<dbReference type="AlphaFoldDB" id="A0A6M4GVQ0"/>
<feature type="transmembrane region" description="Helical" evidence="2">
    <location>
        <begin position="98"/>
        <end position="117"/>
    </location>
</feature>
<name>A0A6M4GVQ0_9PROT</name>
<dbReference type="EMBL" id="CP053069">
    <property type="protein sequence ID" value="QJR11112.1"/>
    <property type="molecule type" value="Genomic_DNA"/>
</dbReference>
<reference evidence="3 4" key="1">
    <citation type="submission" date="2020-04" db="EMBL/GenBank/DDBJ databases">
        <title>Usitatibacter rugosus gen. nov., sp. nov. and Usitatibacter palustris sp. nov., novel members of Usitatibacteraceae fam. nov. within the order Nitrosomonadales isolated from soil.</title>
        <authorList>
            <person name="Huber K.J."/>
            <person name="Neumann-Schaal M."/>
            <person name="Geppert A."/>
            <person name="Luckner M."/>
            <person name="Wanner G."/>
            <person name="Overmann J."/>
        </authorList>
    </citation>
    <scope>NUCLEOTIDE SEQUENCE [LARGE SCALE GENOMIC DNA]</scope>
    <source>
        <strain evidence="3 4">0125_3</strain>
    </source>
</reference>
<dbReference type="KEGG" id="uru:DSM104443_02183"/>
<dbReference type="PANTHER" id="PTHR43317:SF1">
    <property type="entry name" value="THERMOSPERMINE SYNTHASE ACAULIS5"/>
    <property type="match status" value="1"/>
</dbReference>
<keyword evidence="2" id="KW-0812">Transmembrane</keyword>
<evidence type="ECO:0000313" key="3">
    <source>
        <dbReference type="EMBL" id="QJR11112.1"/>
    </source>
</evidence>
<gene>
    <name evidence="3" type="ORF">DSM104443_02183</name>
</gene>
<keyword evidence="2" id="KW-1133">Transmembrane helix</keyword>
<dbReference type="Proteomes" id="UP000501534">
    <property type="component" value="Chromosome"/>
</dbReference>
<evidence type="ECO:0008006" key="5">
    <source>
        <dbReference type="Google" id="ProtNLM"/>
    </source>
</evidence>
<dbReference type="RefSeq" id="WP_212756612.1">
    <property type="nucleotide sequence ID" value="NZ_CP053069.1"/>
</dbReference>
<sequence length="673" mass="75164">MPLYAATIFLSAFLLFLVQPLLAKQILPWFGGTAVVWTTCMVFFQFVLLLGYAYSHWITTRVAQPKQNWVHLAILAASLAFMPMMPDAMWKPDGTENPVVRILALLFATVGLPYFMLSSTSPLLQAWFARAYPGTSPYRLFALSNFASMLALLGYPLLIEPRFDNPDQSKVWSIGYAGFVVLCAVLTWKARSLAPLAHTPTEEAPAMQEPRPTAGRIALWLTLSAMGSVVLLGVSNHLTQNVSSIPLLWVVPLAIYLLTFILCFEGRDWYKRDAYLGFLVWILCVMAWFLADKSLQFELLWQIAVFTVGLFFVCMFCHGELARLRPGPRHLTLFYLMVSLGGVVGGVLVGIVAPVTLPGFLELEIALVIVAHLALALNLGRAVPIVAMFALVAVFTTGALVYRVHTFMQDTIHIERNYYGVLRVKETTSRLEDEEARYRSLVHGAILHGEQWLNEKYRRSATTYYRGGSGIGMAILAHEGLPIKVGVIGLGTGTLAVYGDADDVYRFYDINPAVERIANTYFTYLKDSKAKIEFVLGDARLQLEREAPQQFDVLAVDAFTGDSIPTHLITDEAVAAFLRHMKPDGVIAYHVSNRFLDLKPVLLAIAEKQGLEYAYVDQRSNDGDTTSDWVLLSRTKKIILRPEIVASTEPVAPQPGWRLWTDAYNNLLQVFKH</sequence>
<dbReference type="GO" id="GO:0006596">
    <property type="term" value="P:polyamine biosynthetic process"/>
    <property type="evidence" value="ECO:0007669"/>
    <property type="project" value="UniProtKB-KW"/>
</dbReference>